<evidence type="ECO:0000256" key="9">
    <source>
        <dbReference type="ARBA" id="ARBA00022989"/>
    </source>
</evidence>
<keyword evidence="7" id="KW-0631">Potassium channel</keyword>
<evidence type="ECO:0000256" key="15">
    <source>
        <dbReference type="ARBA" id="ARBA00047059"/>
    </source>
</evidence>
<keyword evidence="5" id="KW-0812">Transmembrane</keyword>
<name>A0A493TYT1_ANAPP</name>
<keyword evidence="8" id="KW-0630">Potassium</keyword>
<reference evidence="17 18" key="1">
    <citation type="submission" date="2017-10" db="EMBL/GenBank/DDBJ databases">
        <title>A new Pekin duck reference genome.</title>
        <authorList>
            <person name="Hou Z.-C."/>
            <person name="Zhou Z.-K."/>
            <person name="Zhu F."/>
            <person name="Hou S.-S."/>
        </authorList>
    </citation>
    <scope>NUCLEOTIDE SEQUENCE [LARGE SCALE GENOMIC DNA]</scope>
</reference>
<keyword evidence="11" id="KW-0472">Membrane</keyword>
<evidence type="ECO:0000256" key="16">
    <source>
        <dbReference type="SAM" id="MobiDB-lite"/>
    </source>
</evidence>
<reference evidence="17" key="2">
    <citation type="submission" date="2025-08" db="UniProtKB">
        <authorList>
            <consortium name="Ensembl"/>
        </authorList>
    </citation>
    <scope>IDENTIFICATION</scope>
</reference>
<evidence type="ECO:0000256" key="7">
    <source>
        <dbReference type="ARBA" id="ARBA00022826"/>
    </source>
</evidence>
<feature type="region of interest" description="Disordered" evidence="16">
    <location>
        <begin position="1"/>
        <end position="57"/>
    </location>
</feature>
<dbReference type="AlphaFoldDB" id="A0A493TYT1"/>
<keyword evidence="4" id="KW-0633">Potassium transport</keyword>
<organism evidence="17 18">
    <name type="scientific">Anas platyrhynchos platyrhynchos</name>
    <name type="common">Northern mallard</name>
    <dbReference type="NCBI Taxonomy" id="8840"/>
    <lineage>
        <taxon>Eukaryota</taxon>
        <taxon>Metazoa</taxon>
        <taxon>Chordata</taxon>
        <taxon>Craniata</taxon>
        <taxon>Vertebrata</taxon>
        <taxon>Euteleostomi</taxon>
        <taxon>Archelosauria</taxon>
        <taxon>Archosauria</taxon>
        <taxon>Dinosauria</taxon>
        <taxon>Saurischia</taxon>
        <taxon>Theropoda</taxon>
        <taxon>Coelurosauria</taxon>
        <taxon>Aves</taxon>
        <taxon>Neognathae</taxon>
        <taxon>Galloanserae</taxon>
        <taxon>Anseriformes</taxon>
        <taxon>Anatidae</taxon>
        <taxon>Anatinae</taxon>
        <taxon>Anas</taxon>
    </lineage>
</organism>
<gene>
    <name evidence="17" type="primary">TMEM38B</name>
</gene>
<dbReference type="Proteomes" id="UP000016666">
    <property type="component" value="Chromosome Z"/>
</dbReference>
<evidence type="ECO:0000256" key="4">
    <source>
        <dbReference type="ARBA" id="ARBA00022538"/>
    </source>
</evidence>
<evidence type="ECO:0000256" key="5">
    <source>
        <dbReference type="ARBA" id="ARBA00022692"/>
    </source>
</evidence>
<feature type="compositionally biased region" description="Low complexity" evidence="16">
    <location>
        <begin position="270"/>
        <end position="279"/>
    </location>
</feature>
<feature type="compositionally biased region" description="Basic residues" evidence="16">
    <location>
        <begin position="39"/>
        <end position="57"/>
    </location>
</feature>
<evidence type="ECO:0000256" key="3">
    <source>
        <dbReference type="ARBA" id="ARBA00022448"/>
    </source>
</evidence>
<evidence type="ECO:0000313" key="18">
    <source>
        <dbReference type="Proteomes" id="UP000016666"/>
    </source>
</evidence>
<dbReference type="PANTHER" id="PTHR12454">
    <property type="entry name" value="TRIMERIC INTRACELLULAR CATION CHANNEL"/>
    <property type="match status" value="1"/>
</dbReference>
<feature type="region of interest" description="Disordered" evidence="16">
    <location>
        <begin position="258"/>
        <end position="294"/>
    </location>
</feature>
<dbReference type="PANTHER" id="PTHR12454:SF5">
    <property type="entry name" value="TRIMERIC INTRACELLULAR CATION CHANNEL TYPE B"/>
    <property type="match status" value="1"/>
</dbReference>
<keyword evidence="6" id="KW-0256">Endoplasmic reticulum</keyword>
<evidence type="ECO:0000256" key="6">
    <source>
        <dbReference type="ARBA" id="ARBA00022824"/>
    </source>
</evidence>
<keyword evidence="10" id="KW-0406">Ion transport</keyword>
<protein>
    <submittedName>
        <fullName evidence="17">Transmembrane protein 38B</fullName>
    </submittedName>
</protein>
<evidence type="ECO:0000256" key="14">
    <source>
        <dbReference type="ARBA" id="ARBA00045968"/>
    </source>
</evidence>
<evidence type="ECO:0000256" key="11">
    <source>
        <dbReference type="ARBA" id="ARBA00023136"/>
    </source>
</evidence>
<comment type="subunit">
    <text evidence="15">Homotrimer; conformation seems to be controled by binding to diacylglycerol (DAG).</text>
</comment>
<evidence type="ECO:0000313" key="17">
    <source>
        <dbReference type="Ensembl" id="ENSAPLP00000030735.1"/>
    </source>
</evidence>
<accession>A0A493TYT1</accession>
<comment type="subcellular location">
    <subcellularLocation>
        <location evidence="1">Endoplasmic reticulum membrane</location>
        <topology evidence="1">Multi-pass membrane protein</topology>
    </subcellularLocation>
</comment>
<dbReference type="GO" id="GO:0042802">
    <property type="term" value="F:identical protein binding"/>
    <property type="evidence" value="ECO:0007669"/>
    <property type="project" value="InterPro"/>
</dbReference>
<evidence type="ECO:0000256" key="8">
    <source>
        <dbReference type="ARBA" id="ARBA00022958"/>
    </source>
</evidence>
<dbReference type="InterPro" id="IPR007866">
    <property type="entry name" value="TRIC_channel"/>
</dbReference>
<dbReference type="GeneTree" id="ENSGT00390000018845"/>
<keyword evidence="3" id="KW-0813">Transport</keyword>
<dbReference type="Ensembl" id="ENSAPLT00000038390.1">
    <property type="protein sequence ID" value="ENSAPLP00000030735.1"/>
    <property type="gene ID" value="ENSAPLG00000019198.1"/>
</dbReference>
<keyword evidence="18" id="KW-1185">Reference proteome</keyword>
<evidence type="ECO:0000256" key="10">
    <source>
        <dbReference type="ARBA" id="ARBA00023065"/>
    </source>
</evidence>
<comment type="function">
    <text evidence="14">Intracellular monovalent cation channel required for maintenance of rapid intracellular calcium release. Acts as a potassium counter-ion channel that functions in synchronization with calcium release from intracellular stores. Activated by increased cytosolic Ca(2+) levels.</text>
</comment>
<comment type="catalytic activity">
    <reaction evidence="13">
        <text>K(+)(in) = K(+)(out)</text>
        <dbReference type="Rhea" id="RHEA:29463"/>
        <dbReference type="ChEBI" id="CHEBI:29103"/>
    </reaction>
</comment>
<dbReference type="Pfam" id="PF05197">
    <property type="entry name" value="TRIC"/>
    <property type="match status" value="1"/>
</dbReference>
<feature type="compositionally biased region" description="Basic and acidic residues" evidence="16">
    <location>
        <begin position="280"/>
        <end position="294"/>
    </location>
</feature>
<dbReference type="GO" id="GO:0005789">
    <property type="term" value="C:endoplasmic reticulum membrane"/>
    <property type="evidence" value="ECO:0007669"/>
    <property type="project" value="UniProtKB-SubCell"/>
</dbReference>
<keyword evidence="12" id="KW-0407">Ion channel</keyword>
<evidence type="ECO:0000256" key="12">
    <source>
        <dbReference type="ARBA" id="ARBA00023303"/>
    </source>
</evidence>
<reference evidence="17" key="3">
    <citation type="submission" date="2025-09" db="UniProtKB">
        <authorList>
            <consortium name="Ensembl"/>
        </authorList>
    </citation>
    <scope>IDENTIFICATION</scope>
</reference>
<evidence type="ECO:0000256" key="13">
    <source>
        <dbReference type="ARBA" id="ARBA00034430"/>
    </source>
</evidence>
<dbReference type="GO" id="GO:0005267">
    <property type="term" value="F:potassium channel activity"/>
    <property type="evidence" value="ECO:0007669"/>
    <property type="project" value="UniProtKB-KW"/>
</dbReference>
<comment type="similarity">
    <text evidence="2">Belongs to the TMEM38 family.</text>
</comment>
<evidence type="ECO:0000256" key="2">
    <source>
        <dbReference type="ARBA" id="ARBA00005766"/>
    </source>
</evidence>
<evidence type="ECO:0000256" key="1">
    <source>
        <dbReference type="ARBA" id="ARBA00004477"/>
    </source>
</evidence>
<proteinExistence type="inferred from homology"/>
<keyword evidence="9" id="KW-1133">Transmembrane helix</keyword>
<sequence length="294" mass="31777">MNERVLGKYLPAESAEKVHPASGEGTAGAARHGGGQLAGHRRSSPAARRRPRPRLCRGRHGAGAGAAGLLPPAHVPLLRHGALRGLRHGAEGAAGYLVFYCPEDIFCQCFAFLPLRLLVAGMKEVTRTWKIVAGVAHADSHFEDAWLVMIAVGWARGAGGGLISNFEQLVRGVWKPETNELLKMSYPVKVTLIGAVLFTLQHSQYLPIERHNLMFLYTIFLVVSKVKMMLTRSAASPFAPIESALGYIFFGLPKTPPKMKSEGATSSNGSSVCDQSSSEQSHDGVKKRQAKKTE</sequence>